<gene>
    <name evidence="1" type="ORF">IHE55_17515</name>
</gene>
<dbReference type="RefSeq" id="WP_197989882.1">
    <property type="nucleotide sequence ID" value="NZ_JACYXC010000001.1"/>
</dbReference>
<keyword evidence="2" id="KW-1185">Reference proteome</keyword>
<dbReference type="Proteomes" id="UP000807371">
    <property type="component" value="Unassembled WGS sequence"/>
</dbReference>
<evidence type="ECO:0000313" key="2">
    <source>
        <dbReference type="Proteomes" id="UP000807371"/>
    </source>
</evidence>
<sequence>MAVSRYQNSKLSQPARLQWAAIAARAIDEKYRDDAGDAKLRCTERGFVVAYLIAQFGPSAHHPLRDPCALFEEIMGTLGTQPEATLKAAENWRQHDVARVRELRRIKNLLKVLEYILPYASTLDTAGIAAKWTAVRPALP</sequence>
<dbReference type="EMBL" id="JACYXC010000001">
    <property type="protein sequence ID" value="MBH5336476.1"/>
    <property type="molecule type" value="Genomic_DNA"/>
</dbReference>
<accession>A0ABS0NMR0</accession>
<protein>
    <recommendedName>
        <fullName evidence="3">DUF4158 domain-containing protein</fullName>
    </recommendedName>
</protein>
<name>A0ABS0NMR0_9ACTN</name>
<proteinExistence type="predicted"/>
<evidence type="ECO:0008006" key="3">
    <source>
        <dbReference type="Google" id="ProtNLM"/>
    </source>
</evidence>
<comment type="caution">
    <text evidence="1">The sequence shown here is derived from an EMBL/GenBank/DDBJ whole genome shotgun (WGS) entry which is preliminary data.</text>
</comment>
<evidence type="ECO:0000313" key="1">
    <source>
        <dbReference type="EMBL" id="MBH5336476.1"/>
    </source>
</evidence>
<organism evidence="1 2">
    <name type="scientific">Streptomyces pactum</name>
    <dbReference type="NCBI Taxonomy" id="68249"/>
    <lineage>
        <taxon>Bacteria</taxon>
        <taxon>Bacillati</taxon>
        <taxon>Actinomycetota</taxon>
        <taxon>Actinomycetes</taxon>
        <taxon>Kitasatosporales</taxon>
        <taxon>Streptomycetaceae</taxon>
        <taxon>Streptomyces</taxon>
    </lineage>
</organism>
<reference evidence="1 2" key="1">
    <citation type="submission" date="2020-09" db="EMBL/GenBank/DDBJ databases">
        <title>Biosynthesis of the nuclear factor of activated T cells inhibitor NFAT-133 and its congeners in Streptomyces pactum.</title>
        <authorList>
            <person name="Zhou W."/>
            <person name="Posri P."/>
            <person name="Abugrain M.E."/>
            <person name="Weisberg A.J."/>
            <person name="Chang J.H."/>
            <person name="Mahmud T."/>
        </authorList>
    </citation>
    <scope>NUCLEOTIDE SEQUENCE [LARGE SCALE GENOMIC DNA]</scope>
    <source>
        <strain evidence="1 2">ATCC 27456</strain>
    </source>
</reference>